<dbReference type="OMA" id="SNAWRPL"/>
<reference evidence="2 3" key="3">
    <citation type="journal article" date="2015" name="Genome Announc.">
        <title>Draft Genome Sequence of the Archiascomycetous Yeast Saitoella complicata.</title>
        <authorList>
            <person name="Yamauchi K."/>
            <person name="Kondo S."/>
            <person name="Hamamoto M."/>
            <person name="Takahashi Y."/>
            <person name="Ogura Y."/>
            <person name="Hayashi T."/>
            <person name="Nishida H."/>
        </authorList>
    </citation>
    <scope>NUCLEOTIDE SEQUENCE [LARGE SCALE GENOMIC DNA]</scope>
    <source>
        <strain evidence="2 3">NRRL Y-17804</strain>
    </source>
</reference>
<evidence type="ECO:0000259" key="1">
    <source>
        <dbReference type="Pfam" id="PF01261"/>
    </source>
</evidence>
<dbReference type="AlphaFoldDB" id="A0A0E9NQZ9"/>
<name>A0A0E9NQZ9_SAICN</name>
<dbReference type="STRING" id="698492.A0A0E9NQZ9"/>
<dbReference type="InterPro" id="IPR013022">
    <property type="entry name" value="Xyl_isomerase-like_TIM-brl"/>
</dbReference>
<dbReference type="Gene3D" id="3.20.20.150">
    <property type="entry name" value="Divalent-metal-dependent TIM barrel enzymes"/>
    <property type="match status" value="1"/>
</dbReference>
<reference evidence="2 3" key="1">
    <citation type="journal article" date="2011" name="J. Gen. Appl. Microbiol.">
        <title>Draft genome sequencing of the enigmatic yeast Saitoella complicata.</title>
        <authorList>
            <person name="Nishida H."/>
            <person name="Hamamoto M."/>
            <person name="Sugiyama J."/>
        </authorList>
    </citation>
    <scope>NUCLEOTIDE SEQUENCE [LARGE SCALE GENOMIC DNA]</scope>
    <source>
        <strain evidence="2 3">NRRL Y-17804</strain>
    </source>
</reference>
<dbReference type="SUPFAM" id="SSF51658">
    <property type="entry name" value="Xylose isomerase-like"/>
    <property type="match status" value="1"/>
</dbReference>
<accession>A0A0E9NQZ9</accession>
<dbReference type="Proteomes" id="UP000033140">
    <property type="component" value="Unassembled WGS sequence"/>
</dbReference>
<dbReference type="Pfam" id="PF01261">
    <property type="entry name" value="AP_endonuc_2"/>
    <property type="match status" value="1"/>
</dbReference>
<keyword evidence="3" id="KW-1185">Reference proteome</keyword>
<reference evidence="2 3" key="2">
    <citation type="journal article" date="2014" name="J. Gen. Appl. Microbiol.">
        <title>The early diverging ascomycetous budding yeast Saitoella complicata has three histone deacetylases belonging to the Clr6, Hos2, and Rpd3 lineages.</title>
        <authorList>
            <person name="Nishida H."/>
            <person name="Matsumoto T."/>
            <person name="Kondo S."/>
            <person name="Hamamoto M."/>
            <person name="Yoshikawa H."/>
        </authorList>
    </citation>
    <scope>NUCLEOTIDE SEQUENCE [LARGE SCALE GENOMIC DNA]</scope>
    <source>
        <strain evidence="2 3">NRRL Y-17804</strain>
    </source>
</reference>
<sequence length="364" mass="40906">MAISPIPSSSLSGVKLAYATPSLGMHENHTLPLKLKAVSKHGYAGVEMGFDDLCSYAEQTFGDEFKGEDDIPTLVKTAEKVYELCQELKLEVICLQPFSDFEGITDPTERSARFETAKNWMAIMRALHTPMLQIGSTDNPSRSSSYTTIACDLRELADLIAAKVPNGRIAYEPWCWGAWIDTWRGCWEICKLVDRPNFGLCLDTFQSVGREWADPTSESGRIEEGGITEEKLTARLQYSMEELAKTVDPEKIFYFQISDAYHMQPPLTPDHEEMKANEGTPARGVWSHAFRPLPFDDELKGSKKGYLPIKECLKAVFATGWRGWVSMEVFEGEEMGKENESVPDEWARRGKKSWEGCVAAMAEE</sequence>
<dbReference type="PANTHER" id="PTHR12110">
    <property type="entry name" value="HYDROXYPYRUVATE ISOMERASE"/>
    <property type="match status" value="1"/>
</dbReference>
<dbReference type="InterPro" id="IPR036237">
    <property type="entry name" value="Xyl_isomerase-like_sf"/>
</dbReference>
<dbReference type="RefSeq" id="XP_019022776.1">
    <property type="nucleotide sequence ID" value="XM_019170753.1"/>
</dbReference>
<protein>
    <recommendedName>
        <fullName evidence="1">Xylose isomerase-like TIM barrel domain-containing protein</fullName>
    </recommendedName>
</protein>
<evidence type="ECO:0000313" key="2">
    <source>
        <dbReference type="EMBL" id="GAO52284.1"/>
    </source>
</evidence>
<dbReference type="PANTHER" id="PTHR12110:SF56">
    <property type="entry name" value="DEHYDRATASE, PUTATIVE (AFU_ORTHOLOGUE AFUA_6G08740)-RELATED"/>
    <property type="match status" value="1"/>
</dbReference>
<dbReference type="EMBL" id="BACD03000064">
    <property type="protein sequence ID" value="GAO52284.1"/>
    <property type="molecule type" value="Genomic_DNA"/>
</dbReference>
<comment type="caution">
    <text evidence="2">The sequence shown here is derived from an EMBL/GenBank/DDBJ whole genome shotgun (WGS) entry which is preliminary data.</text>
</comment>
<dbReference type="OrthoDB" id="5360893at2759"/>
<dbReference type="InterPro" id="IPR050312">
    <property type="entry name" value="IolE/XylAMocC-like"/>
</dbReference>
<feature type="domain" description="Xylose isomerase-like TIM barrel" evidence="1">
    <location>
        <begin position="35"/>
        <end position="337"/>
    </location>
</feature>
<gene>
    <name evidence="2" type="ORF">G7K_6364-t1</name>
</gene>
<proteinExistence type="predicted"/>
<evidence type="ECO:0000313" key="3">
    <source>
        <dbReference type="Proteomes" id="UP000033140"/>
    </source>
</evidence>
<organism evidence="2 3">
    <name type="scientific">Saitoella complicata (strain BCRC 22490 / CBS 7301 / JCM 7358 / NBRC 10748 / NRRL Y-17804)</name>
    <dbReference type="NCBI Taxonomy" id="698492"/>
    <lineage>
        <taxon>Eukaryota</taxon>
        <taxon>Fungi</taxon>
        <taxon>Dikarya</taxon>
        <taxon>Ascomycota</taxon>
        <taxon>Taphrinomycotina</taxon>
        <taxon>Taphrinomycotina incertae sedis</taxon>
        <taxon>Saitoella</taxon>
    </lineage>
</organism>